<proteinExistence type="predicted"/>
<dbReference type="OrthoDB" id="5871622at2759"/>
<organism evidence="2 3">
    <name type="scientific">Oesophagostomum dentatum</name>
    <name type="common">Nodular worm</name>
    <dbReference type="NCBI Taxonomy" id="61180"/>
    <lineage>
        <taxon>Eukaryota</taxon>
        <taxon>Metazoa</taxon>
        <taxon>Ecdysozoa</taxon>
        <taxon>Nematoda</taxon>
        <taxon>Chromadorea</taxon>
        <taxon>Rhabditida</taxon>
        <taxon>Rhabditina</taxon>
        <taxon>Rhabditomorpha</taxon>
        <taxon>Strongyloidea</taxon>
        <taxon>Strongylidae</taxon>
        <taxon>Oesophagostomum</taxon>
    </lineage>
</organism>
<protein>
    <submittedName>
        <fullName evidence="2">Uncharacterized protein</fullName>
    </submittedName>
</protein>
<evidence type="ECO:0000256" key="1">
    <source>
        <dbReference type="SAM" id="MobiDB-lite"/>
    </source>
</evidence>
<dbReference type="EMBL" id="KN604687">
    <property type="protein sequence ID" value="KHJ79509.1"/>
    <property type="molecule type" value="Genomic_DNA"/>
</dbReference>
<evidence type="ECO:0000313" key="2">
    <source>
        <dbReference type="EMBL" id="KHJ79509.1"/>
    </source>
</evidence>
<feature type="region of interest" description="Disordered" evidence="1">
    <location>
        <begin position="171"/>
        <end position="215"/>
    </location>
</feature>
<feature type="non-terminal residue" evidence="2">
    <location>
        <position position="215"/>
    </location>
</feature>
<evidence type="ECO:0000313" key="3">
    <source>
        <dbReference type="Proteomes" id="UP000053660"/>
    </source>
</evidence>
<reference evidence="2 3" key="1">
    <citation type="submission" date="2014-03" db="EMBL/GenBank/DDBJ databases">
        <title>Draft genome of the hookworm Oesophagostomum dentatum.</title>
        <authorList>
            <person name="Mitreva M."/>
        </authorList>
    </citation>
    <scope>NUCLEOTIDE SEQUENCE [LARGE SCALE GENOMIC DNA]</scope>
    <source>
        <strain evidence="2 3">OD-Hann</strain>
    </source>
</reference>
<gene>
    <name evidence="2" type="ORF">OESDEN_20842</name>
</gene>
<name>A0A0B1S3L1_OESDE</name>
<feature type="compositionally biased region" description="Low complexity" evidence="1">
    <location>
        <begin position="172"/>
        <end position="187"/>
    </location>
</feature>
<dbReference type="AlphaFoldDB" id="A0A0B1S3L1"/>
<keyword evidence="3" id="KW-1185">Reference proteome</keyword>
<accession>A0A0B1S3L1</accession>
<feature type="region of interest" description="Disordered" evidence="1">
    <location>
        <begin position="27"/>
        <end position="60"/>
    </location>
</feature>
<sequence length="215" mass="22665">MRVLFWKPINQSSFQCLFSKAKPLPSTAPAKPYNPTSSLSPTNPPIEMKPINPQPAQTTSSIPQEYVTVPNTPLPTHHQAQAVPIPGQGMQQVASAPVFSAPQVPCLGPPPTIQPTMAYATSPAIMGGYPPATVPMQQVYQQPAAVPPNAMCMPGAMGTSPGQAGAINLIVNTNTNPNGATPPSRAAAPPPRPAPRSCPKCRMGYITRGQARFRE</sequence>
<dbReference type="Proteomes" id="UP000053660">
    <property type="component" value="Unassembled WGS sequence"/>
</dbReference>